<accession>A0ACB8A610</accession>
<sequence>MDIDEVGGQIPSSPDYRTRVEEVEDEDSMWGARFAQVFPDENAAEILRAGETVFEQLKRRQEADGASPFGPFADAEEWGLAQWLVKNVNQSATEELLKLPITRERMHLSFKSNYTFMKAIDKLPTGPEWKCELVSAEGDREGEDGEVIKEELELWMRDPVECIRELIGNPTFQKNLAYAPEKVFLDSNGTIRQFDEMWTGDWWWEVQKRLPSGATIAPVILASDKTQLSQFKGDKSAWPVYLTIGNIEKAIRRQPSRHATVLLGYIPVSKLAAFDDNSLAGYRLFHYCMKRLLQPLVKAGERGVEMVCADGMVRRVYPILAAYVGDHPEQCLVACCAENRCPKCLVERDQRGINETAPARCQADTLQILQQERAGEYPPEFIADGLRAVFSPFWADLPHTDIFACITSDILHQLHQGVFKDHFVKWCMGLIGKSAFDQRFRAMTPYGGLRHFSKGISKIKQWTGTEHKEMQRIFLGAIAGAVDGEVLSCARALLDFIYYASYHSHTDTTLRHMKTALDTFHATKDVFIRLGVREHFNIPKLHSLLHYIYTIQQLGSLDGFNSENSERLHIDYAKKAYRASSRKDYTIQMARWLQRQEAVVWWNTYLDWRLDRTMDLENQDDTGADSDDEPSQSHENATNYSDSNKQYTYRLAKRSPRPNTRISRLQQQYGAGGFLEALTSFLQHSQLPNRRYKPTKHDRFDVYDVVYIQIPDAPHFGATKRQLRIRASPARANGPRKQPTPARFDTMLVEDDKEARRLGGLNGKYMSIGLCVAELRVIFSLPQHLGISAHPLAYVHYFRPLRSWDESLNMYRIERATRNHLPHAGIISLDKIVRPCHLVPRFGAGAVNPLWLKGEAITEARSFYLNRYIDFHLFEEYSRPL</sequence>
<dbReference type="Proteomes" id="UP000790377">
    <property type="component" value="Unassembled WGS sequence"/>
</dbReference>
<protein>
    <submittedName>
        <fullName evidence="1">Uncharacterized protein</fullName>
    </submittedName>
</protein>
<dbReference type="EMBL" id="MU267822">
    <property type="protein sequence ID" value="KAH7908431.1"/>
    <property type="molecule type" value="Genomic_DNA"/>
</dbReference>
<proteinExistence type="predicted"/>
<evidence type="ECO:0000313" key="2">
    <source>
        <dbReference type="Proteomes" id="UP000790377"/>
    </source>
</evidence>
<keyword evidence="2" id="KW-1185">Reference proteome</keyword>
<organism evidence="1 2">
    <name type="scientific">Hygrophoropsis aurantiaca</name>
    <dbReference type="NCBI Taxonomy" id="72124"/>
    <lineage>
        <taxon>Eukaryota</taxon>
        <taxon>Fungi</taxon>
        <taxon>Dikarya</taxon>
        <taxon>Basidiomycota</taxon>
        <taxon>Agaricomycotina</taxon>
        <taxon>Agaricomycetes</taxon>
        <taxon>Agaricomycetidae</taxon>
        <taxon>Boletales</taxon>
        <taxon>Coniophorineae</taxon>
        <taxon>Hygrophoropsidaceae</taxon>
        <taxon>Hygrophoropsis</taxon>
    </lineage>
</organism>
<name>A0ACB8A610_9AGAM</name>
<gene>
    <name evidence="1" type="ORF">BJ138DRAFT_1012802</name>
</gene>
<reference evidence="1" key="1">
    <citation type="journal article" date="2021" name="New Phytol.">
        <title>Evolutionary innovations through gain and loss of genes in the ectomycorrhizal Boletales.</title>
        <authorList>
            <person name="Wu G."/>
            <person name="Miyauchi S."/>
            <person name="Morin E."/>
            <person name="Kuo A."/>
            <person name="Drula E."/>
            <person name="Varga T."/>
            <person name="Kohler A."/>
            <person name="Feng B."/>
            <person name="Cao Y."/>
            <person name="Lipzen A."/>
            <person name="Daum C."/>
            <person name="Hundley H."/>
            <person name="Pangilinan J."/>
            <person name="Johnson J."/>
            <person name="Barry K."/>
            <person name="LaButti K."/>
            <person name="Ng V."/>
            <person name="Ahrendt S."/>
            <person name="Min B."/>
            <person name="Choi I.G."/>
            <person name="Park H."/>
            <person name="Plett J.M."/>
            <person name="Magnuson J."/>
            <person name="Spatafora J.W."/>
            <person name="Nagy L.G."/>
            <person name="Henrissat B."/>
            <person name="Grigoriev I.V."/>
            <person name="Yang Z.L."/>
            <person name="Xu J."/>
            <person name="Martin F.M."/>
        </authorList>
    </citation>
    <scope>NUCLEOTIDE SEQUENCE</scope>
    <source>
        <strain evidence="1">ATCC 28755</strain>
    </source>
</reference>
<comment type="caution">
    <text evidence="1">The sequence shown here is derived from an EMBL/GenBank/DDBJ whole genome shotgun (WGS) entry which is preliminary data.</text>
</comment>
<evidence type="ECO:0000313" key="1">
    <source>
        <dbReference type="EMBL" id="KAH7908431.1"/>
    </source>
</evidence>